<feature type="chain" id="PRO_5047381490" evidence="9">
    <location>
        <begin position="24"/>
        <end position="129"/>
    </location>
</feature>
<evidence type="ECO:0000256" key="1">
    <source>
        <dbReference type="ARBA" id="ARBA00004613"/>
    </source>
</evidence>
<evidence type="ECO:0000256" key="5">
    <source>
        <dbReference type="ARBA" id="ARBA00022690"/>
    </source>
</evidence>
<evidence type="ECO:0000313" key="11">
    <source>
        <dbReference type="EMBL" id="MFC3982340.1"/>
    </source>
</evidence>
<sequence length="129" mass="13404">MRTVKIVSAVLTFAAAAAPSALSGAVSGALPASAVVLSLSVGGGPARSVLLRCGRAESRPSFTTACGMLGRFGGDLARMTYDVDRICGRKHVAHAVSASGTWEGRPVRFEHTYDNRCEMTALTGPVFSF</sequence>
<evidence type="ECO:0000256" key="8">
    <source>
        <dbReference type="RuleBase" id="RU003471"/>
    </source>
</evidence>
<keyword evidence="9" id="KW-0732">Signal</keyword>
<evidence type="ECO:0000256" key="3">
    <source>
        <dbReference type="ARBA" id="ARBA00011738"/>
    </source>
</evidence>
<organism evidence="11 12">
    <name type="scientific">Streptosporangium jomthongense</name>
    <dbReference type="NCBI Taxonomy" id="1193683"/>
    <lineage>
        <taxon>Bacteria</taxon>
        <taxon>Bacillati</taxon>
        <taxon>Actinomycetota</taxon>
        <taxon>Actinomycetes</taxon>
        <taxon>Streptosporangiales</taxon>
        <taxon>Streptosporangiaceae</taxon>
        <taxon>Streptosporangium</taxon>
    </lineage>
</organism>
<feature type="domain" description="Subtilisin inhibitor" evidence="10">
    <location>
        <begin position="33"/>
        <end position="115"/>
    </location>
</feature>
<dbReference type="InterPro" id="IPR000691">
    <property type="entry name" value="Prot_inh_I16_SSI"/>
</dbReference>
<proteinExistence type="inferred from homology"/>
<keyword evidence="6 8" id="KW-0722">Serine protease inhibitor</keyword>
<evidence type="ECO:0000256" key="6">
    <source>
        <dbReference type="ARBA" id="ARBA00022900"/>
    </source>
</evidence>
<protein>
    <submittedName>
        <fullName evidence="11">SSI family serine proteinase inhibitor</fullName>
    </submittedName>
</protein>
<accession>A0ABV8F3W7</accession>
<dbReference type="PRINTS" id="PR00294">
    <property type="entry name" value="SSBTLNINHBTR"/>
</dbReference>
<evidence type="ECO:0000259" key="10">
    <source>
        <dbReference type="Pfam" id="PF00720"/>
    </source>
</evidence>
<dbReference type="InterPro" id="IPR036819">
    <property type="entry name" value="Subtilisin_inhibitor-like_sf"/>
</dbReference>
<keyword evidence="7" id="KW-1015">Disulfide bond</keyword>
<name>A0ABV8F3W7_9ACTN</name>
<comment type="similarity">
    <text evidence="2 8">Belongs to the protease inhibitor I16 (SSI) family.</text>
</comment>
<comment type="subcellular location">
    <subcellularLocation>
        <location evidence="1">Secreted</location>
    </subcellularLocation>
</comment>
<dbReference type="EMBL" id="JBHSBC010000019">
    <property type="protein sequence ID" value="MFC3982340.1"/>
    <property type="molecule type" value="Genomic_DNA"/>
</dbReference>
<dbReference type="Proteomes" id="UP001595698">
    <property type="component" value="Unassembled WGS sequence"/>
</dbReference>
<dbReference type="InterPro" id="IPR023549">
    <property type="entry name" value="Subtilisin_inhibitor"/>
</dbReference>
<dbReference type="Gene3D" id="3.30.350.10">
    <property type="entry name" value="Subtilisin inhibitor-like"/>
    <property type="match status" value="1"/>
</dbReference>
<feature type="signal peptide" evidence="9">
    <location>
        <begin position="1"/>
        <end position="23"/>
    </location>
</feature>
<comment type="subunit">
    <text evidence="3">Homodimer.</text>
</comment>
<dbReference type="RefSeq" id="WP_362775515.1">
    <property type="nucleotide sequence ID" value="NZ_JBHSBC010000019.1"/>
</dbReference>
<evidence type="ECO:0000256" key="4">
    <source>
        <dbReference type="ARBA" id="ARBA00022525"/>
    </source>
</evidence>
<evidence type="ECO:0000256" key="2">
    <source>
        <dbReference type="ARBA" id="ARBA00010472"/>
    </source>
</evidence>
<comment type="caution">
    <text evidence="11">The sequence shown here is derived from an EMBL/GenBank/DDBJ whole genome shotgun (WGS) entry which is preliminary data.</text>
</comment>
<evidence type="ECO:0000256" key="7">
    <source>
        <dbReference type="ARBA" id="ARBA00023157"/>
    </source>
</evidence>
<dbReference type="SUPFAM" id="SSF55399">
    <property type="entry name" value="Subtilisin inhibitor"/>
    <property type="match status" value="1"/>
</dbReference>
<dbReference type="Pfam" id="PF00720">
    <property type="entry name" value="SSI"/>
    <property type="match status" value="1"/>
</dbReference>
<evidence type="ECO:0000256" key="9">
    <source>
        <dbReference type="SAM" id="SignalP"/>
    </source>
</evidence>
<keyword evidence="4" id="KW-0964">Secreted</keyword>
<evidence type="ECO:0000313" key="12">
    <source>
        <dbReference type="Proteomes" id="UP001595698"/>
    </source>
</evidence>
<keyword evidence="12" id="KW-1185">Reference proteome</keyword>
<reference evidence="12" key="1">
    <citation type="journal article" date="2019" name="Int. J. Syst. Evol. Microbiol.">
        <title>The Global Catalogue of Microorganisms (GCM) 10K type strain sequencing project: providing services to taxonomists for standard genome sequencing and annotation.</title>
        <authorList>
            <consortium name="The Broad Institute Genomics Platform"/>
            <consortium name="The Broad Institute Genome Sequencing Center for Infectious Disease"/>
            <person name="Wu L."/>
            <person name="Ma J."/>
        </authorList>
    </citation>
    <scope>NUCLEOTIDE SEQUENCE [LARGE SCALE GENOMIC DNA]</scope>
    <source>
        <strain evidence="12">TBRC 7912</strain>
    </source>
</reference>
<keyword evidence="5 8" id="KW-0646">Protease inhibitor</keyword>
<gene>
    <name evidence="11" type="ORF">ACFOYY_19505</name>
</gene>